<dbReference type="Pfam" id="PF03123">
    <property type="entry name" value="CAT_RBD"/>
    <property type="match status" value="1"/>
</dbReference>
<dbReference type="GeneID" id="42785328"/>
<dbReference type="GO" id="GO:0006355">
    <property type="term" value="P:regulation of DNA-templated transcription"/>
    <property type="evidence" value="ECO:0007669"/>
    <property type="project" value="InterPro"/>
</dbReference>
<dbReference type="Gene3D" id="1.10.1790.10">
    <property type="entry name" value="PRD domain"/>
    <property type="match status" value="1"/>
</dbReference>
<dbReference type="SUPFAM" id="SSF50151">
    <property type="entry name" value="SacY-like RNA-binding domain"/>
    <property type="match status" value="1"/>
</dbReference>
<reference evidence="3 5" key="1">
    <citation type="submission" date="2015-09" db="EMBL/GenBank/DDBJ databases">
        <authorList>
            <consortium name="Pathogen Informatics"/>
        </authorList>
    </citation>
    <scope>NUCLEOTIDE SEQUENCE [LARGE SCALE GENOMIC DNA]</scope>
    <source>
        <strain evidence="3 5">2789STDY5608891</strain>
    </source>
</reference>
<dbReference type="RefSeq" id="WP_022036600.1">
    <property type="nucleotide sequence ID" value="NZ_CABKSU010000009.1"/>
</dbReference>
<evidence type="ECO:0000259" key="2">
    <source>
        <dbReference type="PROSITE" id="PS51372"/>
    </source>
</evidence>
<gene>
    <name evidence="3" type="primary">bglG</name>
    <name evidence="3" type="ORF">ERS852448_01080</name>
    <name evidence="4" type="ORF">GKE72_01690</name>
</gene>
<dbReference type="PROSITE" id="PS51372">
    <property type="entry name" value="PRD_2"/>
    <property type="match status" value="2"/>
</dbReference>
<organism evidence="3 5">
    <name type="scientific">Eubacterium ramulus</name>
    <dbReference type="NCBI Taxonomy" id="39490"/>
    <lineage>
        <taxon>Bacteria</taxon>
        <taxon>Bacillati</taxon>
        <taxon>Bacillota</taxon>
        <taxon>Clostridia</taxon>
        <taxon>Eubacteriales</taxon>
        <taxon>Eubacteriaceae</taxon>
        <taxon>Eubacterium</taxon>
    </lineage>
</organism>
<dbReference type="OrthoDB" id="9813552at2"/>
<dbReference type="InterPro" id="IPR011608">
    <property type="entry name" value="PRD"/>
</dbReference>
<dbReference type="EMBL" id="CYYA01000006">
    <property type="protein sequence ID" value="CUM92393.1"/>
    <property type="molecule type" value="Genomic_DNA"/>
</dbReference>
<keyword evidence="1" id="KW-0677">Repeat</keyword>
<evidence type="ECO:0000256" key="1">
    <source>
        <dbReference type="ARBA" id="ARBA00022737"/>
    </source>
</evidence>
<dbReference type="Gene3D" id="1.20.58.1950">
    <property type="match status" value="1"/>
</dbReference>
<dbReference type="AlphaFoldDB" id="A0A173SPV2"/>
<dbReference type="EMBL" id="WKRA01000002">
    <property type="protein sequence ID" value="MSD14799.1"/>
    <property type="molecule type" value="Genomic_DNA"/>
</dbReference>
<protein>
    <submittedName>
        <fullName evidence="3">Cryptic beta-glucoside bgl operon antiterminator</fullName>
    </submittedName>
    <submittedName>
        <fullName evidence="4">PRD domain-containing protein</fullName>
    </submittedName>
</protein>
<dbReference type="Gene3D" id="1.20.890.100">
    <property type="match status" value="1"/>
</dbReference>
<dbReference type="InterPro" id="IPR050661">
    <property type="entry name" value="BglG_antiterminators"/>
</dbReference>
<dbReference type="Proteomes" id="UP000095492">
    <property type="component" value="Unassembled WGS sequence"/>
</dbReference>
<dbReference type="SUPFAM" id="SSF63520">
    <property type="entry name" value="PTS-regulatory domain, PRD"/>
    <property type="match status" value="2"/>
</dbReference>
<proteinExistence type="predicted"/>
<reference evidence="4 6" key="2">
    <citation type="journal article" date="2019" name="Nat. Med.">
        <title>A library of human gut bacterial isolates paired with longitudinal multiomics data enables mechanistic microbiome research.</title>
        <authorList>
            <person name="Poyet M."/>
            <person name="Groussin M."/>
            <person name="Gibbons S.M."/>
            <person name="Avila-Pacheco J."/>
            <person name="Jiang X."/>
            <person name="Kearney S.M."/>
            <person name="Perrotta A.R."/>
            <person name="Berdy B."/>
            <person name="Zhao S."/>
            <person name="Lieberman T.D."/>
            <person name="Swanson P.K."/>
            <person name="Smith M."/>
            <person name="Roesemann S."/>
            <person name="Alexander J.E."/>
            <person name="Rich S.A."/>
            <person name="Livny J."/>
            <person name="Vlamakis H."/>
            <person name="Clish C."/>
            <person name="Bullock K."/>
            <person name="Deik A."/>
            <person name="Scott J."/>
            <person name="Pierce K.A."/>
            <person name="Xavier R.J."/>
            <person name="Alm E.J."/>
        </authorList>
    </citation>
    <scope>NUCLEOTIDE SEQUENCE [LARGE SCALE GENOMIC DNA]</scope>
    <source>
        <strain evidence="4 6">BIOML-A3</strain>
    </source>
</reference>
<dbReference type="InterPro" id="IPR004341">
    <property type="entry name" value="CAT_RNA-bd_dom"/>
</dbReference>
<dbReference type="GO" id="GO:0003723">
    <property type="term" value="F:RNA binding"/>
    <property type="evidence" value="ECO:0007669"/>
    <property type="project" value="InterPro"/>
</dbReference>
<feature type="domain" description="PRD" evidence="2">
    <location>
        <begin position="172"/>
        <end position="277"/>
    </location>
</feature>
<feature type="domain" description="PRD" evidence="2">
    <location>
        <begin position="67"/>
        <end position="171"/>
    </location>
</feature>
<accession>A0A173SPV2</accession>
<evidence type="ECO:0000313" key="3">
    <source>
        <dbReference type="EMBL" id="CUM92393.1"/>
    </source>
</evidence>
<dbReference type="InterPro" id="IPR036634">
    <property type="entry name" value="PRD_sf"/>
</dbReference>
<dbReference type="PANTHER" id="PTHR30185">
    <property type="entry name" value="CRYPTIC BETA-GLUCOSIDE BGL OPERON ANTITERMINATOR"/>
    <property type="match status" value="1"/>
</dbReference>
<dbReference type="Gene3D" id="2.30.24.10">
    <property type="entry name" value="CAT RNA-binding domain"/>
    <property type="match status" value="1"/>
</dbReference>
<evidence type="ECO:0000313" key="4">
    <source>
        <dbReference type="EMBL" id="MSD14799.1"/>
    </source>
</evidence>
<dbReference type="Proteomes" id="UP000431304">
    <property type="component" value="Unassembled WGS sequence"/>
</dbReference>
<evidence type="ECO:0000313" key="5">
    <source>
        <dbReference type="Proteomes" id="UP000095492"/>
    </source>
</evidence>
<name>A0A173SPV2_EUBRA</name>
<dbReference type="Pfam" id="PF00874">
    <property type="entry name" value="PRD"/>
    <property type="match status" value="2"/>
</dbReference>
<dbReference type="PANTHER" id="PTHR30185:SF15">
    <property type="entry name" value="CRYPTIC BETA-GLUCOSIDE BGL OPERON ANTITERMINATOR"/>
    <property type="match status" value="1"/>
</dbReference>
<dbReference type="SMART" id="SM01061">
    <property type="entry name" value="CAT_RBD"/>
    <property type="match status" value="1"/>
</dbReference>
<dbReference type="InterPro" id="IPR036650">
    <property type="entry name" value="CAT_RNA-bd_dom_sf"/>
</dbReference>
<dbReference type="STRING" id="39490.ERS852448_01080"/>
<sequence>MYRICKVLNHNGVIALDMNDSKEYVLLGKGVGFGKKPGERFEQPADCTVYSLQETSSRGDAAELIKSIQPEYFQMANRILNEAERHFGKIDRSILFPMADHIAFAVQRLQKGEKISNPLTEDIKTLFHSEFKVASMIQTILKEEKQIDIDEDEIGYVALHIHSALEKESVSVSMQMARAVRDCVSVIEEQRGIRINVMSLSYNRLMNHVKYMVARVLKGESLKVNMNDYVQHNFPDAFELATTVCDHLSHALHKPLEELEIGYLAMHIERVSMADEE</sequence>
<evidence type="ECO:0000313" key="6">
    <source>
        <dbReference type="Proteomes" id="UP000431304"/>
    </source>
</evidence>